<reference evidence="2" key="1">
    <citation type="submission" date="2021-02" db="EMBL/GenBank/DDBJ databases">
        <authorList>
            <person name="Dougan E. K."/>
            <person name="Rhodes N."/>
            <person name="Thang M."/>
            <person name="Chan C."/>
        </authorList>
    </citation>
    <scope>NUCLEOTIDE SEQUENCE</scope>
</reference>
<dbReference type="EMBL" id="CAJNNW010027052">
    <property type="protein sequence ID" value="CAE8689294.1"/>
    <property type="molecule type" value="Genomic_DNA"/>
</dbReference>
<evidence type="ECO:0000313" key="2">
    <source>
        <dbReference type="EMBL" id="CAE8689294.1"/>
    </source>
</evidence>
<organism evidence="2 3">
    <name type="scientific">Polarella glacialis</name>
    <name type="common">Dinoflagellate</name>
    <dbReference type="NCBI Taxonomy" id="89957"/>
    <lineage>
        <taxon>Eukaryota</taxon>
        <taxon>Sar</taxon>
        <taxon>Alveolata</taxon>
        <taxon>Dinophyceae</taxon>
        <taxon>Suessiales</taxon>
        <taxon>Suessiaceae</taxon>
        <taxon>Polarella</taxon>
    </lineage>
</organism>
<feature type="transmembrane region" description="Helical" evidence="1">
    <location>
        <begin position="93"/>
        <end position="115"/>
    </location>
</feature>
<accession>A0A813K1R7</accession>
<feature type="transmembrane region" description="Helical" evidence="1">
    <location>
        <begin position="20"/>
        <end position="41"/>
    </location>
</feature>
<feature type="transmembrane region" description="Helical" evidence="1">
    <location>
        <begin position="53"/>
        <end position="73"/>
    </location>
</feature>
<sequence>MLSAVELLALFCRRAGMPSGFALLEGLTSFPCLVCLCTVTGKPITSICFRRYEYFWLLGLVACSHFCTGFAMMEAPWSKRLALVRPGRCVHHLLALFLGVPLLITIITGVAYRLLRMHGYKDEVKWLRVLHSGYFSIARPFFPIAMCLVVIGLSSTGFFMGPIPGSLRKLLHQFSTSGSSKNQ</sequence>
<evidence type="ECO:0000256" key="1">
    <source>
        <dbReference type="SAM" id="Phobius"/>
    </source>
</evidence>
<keyword evidence="1" id="KW-0472">Membrane</keyword>
<dbReference type="AlphaFoldDB" id="A0A813K1R7"/>
<comment type="caution">
    <text evidence="2">The sequence shown here is derived from an EMBL/GenBank/DDBJ whole genome shotgun (WGS) entry which is preliminary data.</text>
</comment>
<keyword evidence="1" id="KW-0812">Transmembrane</keyword>
<protein>
    <submittedName>
        <fullName evidence="2">Uncharacterized protein</fullName>
    </submittedName>
</protein>
<name>A0A813K1R7_POLGL</name>
<gene>
    <name evidence="2" type="ORF">PGLA2088_LOCUS26409</name>
</gene>
<feature type="transmembrane region" description="Helical" evidence="1">
    <location>
        <begin position="136"/>
        <end position="160"/>
    </location>
</feature>
<dbReference type="Proteomes" id="UP000626109">
    <property type="component" value="Unassembled WGS sequence"/>
</dbReference>
<evidence type="ECO:0000313" key="3">
    <source>
        <dbReference type="Proteomes" id="UP000626109"/>
    </source>
</evidence>
<keyword evidence="1" id="KW-1133">Transmembrane helix</keyword>
<proteinExistence type="predicted"/>